<comment type="caution">
    <text evidence="2">The sequence shown here is derived from an EMBL/GenBank/DDBJ whole genome shotgun (WGS) entry which is preliminary data.</text>
</comment>
<feature type="transmembrane region" description="Helical" evidence="1">
    <location>
        <begin position="36"/>
        <end position="53"/>
    </location>
</feature>
<keyword evidence="5" id="KW-1185">Reference proteome</keyword>
<sequence length="139" mass="15443">MENIRLLPLRVQETVLLPIKRSDIDGVAIRIRPDEFVFLACCIIEMLILQLPMDVIDGSPVPRVIFTGRPHTFHAFLICLMLSCYGAVCSIYLHHIKPKVARCYGAISVAAMGAASLVFLWASAWACFHWATSALFIGP</sequence>
<dbReference type="EMBL" id="MTKT01005809">
    <property type="protein sequence ID" value="OWM64470.1"/>
    <property type="molecule type" value="Genomic_DNA"/>
</dbReference>
<protein>
    <submittedName>
        <fullName evidence="2">Uncharacterized protein</fullName>
    </submittedName>
</protein>
<evidence type="ECO:0000313" key="4">
    <source>
        <dbReference type="Proteomes" id="UP000197138"/>
    </source>
</evidence>
<name>A0A218VWM5_PUNGR</name>
<dbReference type="Proteomes" id="UP000197138">
    <property type="component" value="Unassembled WGS sequence"/>
</dbReference>
<evidence type="ECO:0000313" key="3">
    <source>
        <dbReference type="EMBL" id="PKI75573.1"/>
    </source>
</evidence>
<keyword evidence="1" id="KW-0472">Membrane</keyword>
<feature type="transmembrane region" description="Helical" evidence="1">
    <location>
        <begin position="105"/>
        <end position="131"/>
    </location>
</feature>
<accession>A0A218VWM5</accession>
<gene>
    <name evidence="2" type="ORF">CDL15_Pgr020437</name>
    <name evidence="3" type="ORF">CRG98_003974</name>
</gene>
<proteinExistence type="predicted"/>
<organism evidence="2 4">
    <name type="scientific">Punica granatum</name>
    <name type="common">Pomegranate</name>
    <dbReference type="NCBI Taxonomy" id="22663"/>
    <lineage>
        <taxon>Eukaryota</taxon>
        <taxon>Viridiplantae</taxon>
        <taxon>Streptophyta</taxon>
        <taxon>Embryophyta</taxon>
        <taxon>Tracheophyta</taxon>
        <taxon>Spermatophyta</taxon>
        <taxon>Magnoliopsida</taxon>
        <taxon>eudicotyledons</taxon>
        <taxon>Gunneridae</taxon>
        <taxon>Pentapetalae</taxon>
        <taxon>rosids</taxon>
        <taxon>malvids</taxon>
        <taxon>Myrtales</taxon>
        <taxon>Lythraceae</taxon>
        <taxon>Punica</taxon>
    </lineage>
</organism>
<feature type="transmembrane region" description="Helical" evidence="1">
    <location>
        <begin position="73"/>
        <end position="93"/>
    </location>
</feature>
<reference evidence="4" key="1">
    <citation type="journal article" date="2017" name="Plant J.">
        <title>The pomegranate (Punica granatum L.) genome and the genomics of punicalagin biosynthesis.</title>
        <authorList>
            <person name="Qin G."/>
            <person name="Xu C."/>
            <person name="Ming R."/>
            <person name="Tang H."/>
            <person name="Guyot R."/>
            <person name="Kramer E.M."/>
            <person name="Hu Y."/>
            <person name="Yi X."/>
            <person name="Qi Y."/>
            <person name="Xu X."/>
            <person name="Gao Z."/>
            <person name="Pan H."/>
            <person name="Jian J."/>
            <person name="Tian Y."/>
            <person name="Yue Z."/>
            <person name="Xu Y."/>
        </authorList>
    </citation>
    <scope>NUCLEOTIDE SEQUENCE [LARGE SCALE GENOMIC DNA]</scope>
    <source>
        <strain evidence="4">cv. Dabenzi</strain>
    </source>
</reference>
<keyword evidence="1" id="KW-0812">Transmembrane</keyword>
<evidence type="ECO:0000313" key="5">
    <source>
        <dbReference type="Proteomes" id="UP000233551"/>
    </source>
</evidence>
<evidence type="ECO:0000313" key="2">
    <source>
        <dbReference type="EMBL" id="OWM64470.1"/>
    </source>
</evidence>
<keyword evidence="1" id="KW-1133">Transmembrane helix</keyword>
<dbReference type="EMBL" id="PGOL01000160">
    <property type="protein sequence ID" value="PKI75573.1"/>
    <property type="molecule type" value="Genomic_DNA"/>
</dbReference>
<reference evidence="2" key="2">
    <citation type="submission" date="2017-06" db="EMBL/GenBank/DDBJ databases">
        <title>The pomegranate genome and the genomics of punicalagin biosynthesis.</title>
        <authorList>
            <person name="Xu C."/>
        </authorList>
    </citation>
    <scope>NUCLEOTIDE SEQUENCE [LARGE SCALE GENOMIC DNA]</scope>
    <source>
        <tissue evidence="2">Fresh leaf</tissue>
    </source>
</reference>
<dbReference type="AlphaFoldDB" id="A0A218VWM5"/>
<reference evidence="3 5" key="3">
    <citation type="submission" date="2017-11" db="EMBL/GenBank/DDBJ databases">
        <title>De-novo sequencing of pomegranate (Punica granatum L.) genome.</title>
        <authorList>
            <person name="Akparov Z."/>
            <person name="Amiraslanov A."/>
            <person name="Hajiyeva S."/>
            <person name="Abbasov M."/>
            <person name="Kaur K."/>
            <person name="Hamwieh A."/>
            <person name="Solovyev V."/>
            <person name="Salamov A."/>
            <person name="Braich B."/>
            <person name="Kosarev P."/>
            <person name="Mahmoud A."/>
            <person name="Hajiyev E."/>
            <person name="Babayeva S."/>
            <person name="Izzatullayeva V."/>
            <person name="Mammadov A."/>
            <person name="Mammadov A."/>
            <person name="Sharifova S."/>
            <person name="Ojaghi J."/>
            <person name="Eynullazada K."/>
            <person name="Bayramov B."/>
            <person name="Abdulazimova A."/>
            <person name="Shahmuradov I."/>
        </authorList>
    </citation>
    <scope>NUCLEOTIDE SEQUENCE [LARGE SCALE GENOMIC DNA]</scope>
    <source>
        <strain evidence="3">AG2017</strain>
        <strain evidence="5">cv. AG2017</strain>
        <tissue evidence="3">Leaf</tissue>
    </source>
</reference>
<evidence type="ECO:0000256" key="1">
    <source>
        <dbReference type="SAM" id="Phobius"/>
    </source>
</evidence>
<dbReference type="Proteomes" id="UP000233551">
    <property type="component" value="Unassembled WGS sequence"/>
</dbReference>